<keyword evidence="3" id="KW-1185">Reference proteome</keyword>
<proteinExistence type="predicted"/>
<evidence type="ECO:0000313" key="3">
    <source>
        <dbReference type="Proteomes" id="UP000677100"/>
    </source>
</evidence>
<organism evidence="2 3">
    <name type="scientific">ssRNA phage SRR6960803_3</name>
    <dbReference type="NCBI Taxonomy" id="2786619"/>
    <lineage>
        <taxon>Viruses</taxon>
        <taxon>Riboviria</taxon>
        <taxon>Orthornavirae</taxon>
        <taxon>Lenarviricota</taxon>
        <taxon>Leviviricetes</taxon>
        <taxon>Norzivirales</taxon>
        <taxon>Atkinsviridae</taxon>
        <taxon>Kihrivirus</taxon>
        <taxon>Kihrivirus limicola</taxon>
    </lineage>
</organism>
<accession>A0A8S5L0T4</accession>
<dbReference type="Proteomes" id="UP000677100">
    <property type="component" value="Segment"/>
</dbReference>
<sequence length="156" mass="16346">MNAYDHDIQPVLLGAWTHRGEPTRLAVDGDLCQLIALVSRVRAKVLPGRPGPSRLNQPIAVVELRFSVNGETIDSAEIDLRLDRGEDVELGRVVEPVTDASPPSQEPSKAATWAAVANAMIADAEARLGKGDGGVPGGGITQSPSHGGGLSDVLRD</sequence>
<feature type="region of interest" description="Disordered" evidence="1">
    <location>
        <begin position="128"/>
        <end position="156"/>
    </location>
</feature>
<feature type="compositionally biased region" description="Gly residues" evidence="1">
    <location>
        <begin position="131"/>
        <end position="150"/>
    </location>
</feature>
<protein>
    <submittedName>
        <fullName evidence="2">Uncharacterized protein</fullName>
    </submittedName>
</protein>
<reference evidence="2" key="1">
    <citation type="submission" date="2020-09" db="EMBL/GenBank/DDBJ databases">
        <title>Leviviricetes taxonomy.</title>
        <authorList>
            <person name="Stockdale S.R."/>
            <person name="Callanan J."/>
            <person name="Adriaenssens E.M."/>
            <person name="Kuhn J.H."/>
            <person name="Rumnieks J."/>
            <person name="Shkoporov A."/>
            <person name="Draper L.A."/>
            <person name="Ross P."/>
            <person name="Hill C."/>
        </authorList>
    </citation>
    <scope>NUCLEOTIDE SEQUENCE</scope>
</reference>
<name>A0A8S5L0T4_9VIRU</name>
<evidence type="ECO:0000313" key="2">
    <source>
        <dbReference type="EMBL" id="DAD50722.1"/>
    </source>
</evidence>
<dbReference type="EMBL" id="BK013609">
    <property type="protein sequence ID" value="DAD50722.1"/>
    <property type="molecule type" value="Genomic_RNA"/>
</dbReference>
<dbReference type="KEGG" id="vg:80397009"/>
<dbReference type="RefSeq" id="YP_010768808.1">
    <property type="nucleotide sequence ID" value="NC_073796.1"/>
</dbReference>
<gene>
    <name evidence="2" type="primary">SRR6960803_3_1</name>
</gene>
<evidence type="ECO:0000256" key="1">
    <source>
        <dbReference type="SAM" id="MobiDB-lite"/>
    </source>
</evidence>
<dbReference type="GeneID" id="80397009"/>